<dbReference type="Proteomes" id="UP000619238">
    <property type="component" value="Unassembled WGS sequence"/>
</dbReference>
<dbReference type="EMBL" id="JACGWS010000003">
    <property type="protein sequence ID" value="MBC8754172.1"/>
    <property type="molecule type" value="Genomic_DNA"/>
</dbReference>
<feature type="domain" description="NADP-dependent oxidoreductase" evidence="1">
    <location>
        <begin position="2"/>
        <end position="264"/>
    </location>
</feature>
<dbReference type="PANTHER" id="PTHR43364">
    <property type="entry name" value="NADH-SPECIFIC METHYLGLYOXAL REDUCTASE-RELATED"/>
    <property type="match status" value="1"/>
</dbReference>
<dbReference type="InterPro" id="IPR036812">
    <property type="entry name" value="NAD(P)_OxRdtase_dom_sf"/>
</dbReference>
<gene>
    <name evidence="2" type="ORF">H2O64_05780</name>
</gene>
<organism evidence="2 3">
    <name type="scientific">Kordia aestuariivivens</name>
    <dbReference type="NCBI Taxonomy" id="2759037"/>
    <lineage>
        <taxon>Bacteria</taxon>
        <taxon>Pseudomonadati</taxon>
        <taxon>Bacteroidota</taxon>
        <taxon>Flavobacteriia</taxon>
        <taxon>Flavobacteriales</taxon>
        <taxon>Flavobacteriaceae</taxon>
        <taxon>Kordia</taxon>
    </lineage>
</organism>
<dbReference type="CDD" id="cd19092">
    <property type="entry name" value="AKR_BsYcsN_EcYdhF-like"/>
    <property type="match status" value="1"/>
</dbReference>
<reference evidence="2 3" key="1">
    <citation type="submission" date="2020-07" db="EMBL/GenBank/DDBJ databases">
        <title>Description of Kordia aestuariivivens sp. nov., isolated from a tidal flat.</title>
        <authorList>
            <person name="Park S."/>
            <person name="Yoon J.-H."/>
        </authorList>
    </citation>
    <scope>NUCLEOTIDE SEQUENCE [LARGE SCALE GENOMIC DNA]</scope>
    <source>
        <strain evidence="2 3">YSTF-M3</strain>
    </source>
</reference>
<protein>
    <submittedName>
        <fullName evidence="2">Aldo/keto reductase</fullName>
    </submittedName>
</protein>
<dbReference type="Pfam" id="PF00248">
    <property type="entry name" value="Aldo_ket_red"/>
    <property type="match status" value="1"/>
</dbReference>
<sequence>MTWGIWGKQCSTSQMMDLMQHCISSGITTFDHADIYGGYTTEADFGNAFAQSGIHRESIEIISKCGIQLQAENRQNTIKHYEYSSEYIIWSAETSLKNLQTDYLDLLLVHRPSPLMHPDEIAKAVDQLKTQGKIKNFGVSNFTPLQMNMIGSKSEITTNQIQFSLTDFDAMHNGTLDYMMTNSIIPMAWQPLGTFFKEQNEQTASIHKALESLTEKYSATKDQLVLAWVLKHPANIHPVIGTTTPERITNAVKATEIDLSLEDWFLLLTESQGHEVP</sequence>
<dbReference type="SUPFAM" id="SSF51430">
    <property type="entry name" value="NAD(P)-linked oxidoreductase"/>
    <property type="match status" value="1"/>
</dbReference>
<dbReference type="Gene3D" id="3.20.20.100">
    <property type="entry name" value="NADP-dependent oxidoreductase domain"/>
    <property type="match status" value="1"/>
</dbReference>
<dbReference type="InterPro" id="IPR023210">
    <property type="entry name" value="NADP_OxRdtase_dom"/>
</dbReference>
<evidence type="ECO:0000313" key="2">
    <source>
        <dbReference type="EMBL" id="MBC8754172.1"/>
    </source>
</evidence>
<dbReference type="InterPro" id="IPR050523">
    <property type="entry name" value="AKR_Detox_Biosynth"/>
</dbReference>
<dbReference type="PANTHER" id="PTHR43364:SF1">
    <property type="entry name" value="OXIDOREDUCTASE YDHF"/>
    <property type="match status" value="1"/>
</dbReference>
<name>A0ABR7Q6H6_9FLAO</name>
<evidence type="ECO:0000313" key="3">
    <source>
        <dbReference type="Proteomes" id="UP000619238"/>
    </source>
</evidence>
<comment type="caution">
    <text evidence="2">The sequence shown here is derived from an EMBL/GenBank/DDBJ whole genome shotgun (WGS) entry which is preliminary data.</text>
</comment>
<proteinExistence type="predicted"/>
<accession>A0ABR7Q6H6</accession>
<keyword evidence="3" id="KW-1185">Reference proteome</keyword>
<evidence type="ECO:0000259" key="1">
    <source>
        <dbReference type="Pfam" id="PF00248"/>
    </source>
</evidence>